<dbReference type="InParanoid" id="B2A6P3"/>
<dbReference type="KEGG" id="nth:Nther_0581"/>
<accession>B2A6P3</accession>
<dbReference type="EMBL" id="CP001034">
    <property type="protein sequence ID" value="ACB84176.1"/>
    <property type="molecule type" value="Genomic_DNA"/>
</dbReference>
<reference evidence="1 2" key="2">
    <citation type="journal article" date="2011" name="J. Bacteriol.">
        <title>Complete genome sequence of the anaerobic, halophilic alkalithermophile Natranaerobius thermophilus JW/NM-WN-LF.</title>
        <authorList>
            <person name="Zhao B."/>
            <person name="Mesbah N.M."/>
            <person name="Dalin E."/>
            <person name="Goodwin L."/>
            <person name="Nolan M."/>
            <person name="Pitluck S."/>
            <person name="Chertkov O."/>
            <person name="Brettin T.S."/>
            <person name="Han J."/>
            <person name="Larimer F.W."/>
            <person name="Land M.L."/>
            <person name="Hauser L."/>
            <person name="Kyrpides N."/>
            <person name="Wiegel J."/>
        </authorList>
    </citation>
    <scope>NUCLEOTIDE SEQUENCE [LARGE SCALE GENOMIC DNA]</scope>
    <source>
        <strain evidence="2">ATCC BAA-1301 / DSM 18059 / JW/NM-WN-LF</strain>
    </source>
</reference>
<reference evidence="1 2" key="1">
    <citation type="submission" date="2008-04" db="EMBL/GenBank/DDBJ databases">
        <title>Complete sequence of chromosome of Natranaerobius thermophilus JW/NM-WN-LF.</title>
        <authorList>
            <consortium name="US DOE Joint Genome Institute"/>
            <person name="Copeland A."/>
            <person name="Lucas S."/>
            <person name="Lapidus A."/>
            <person name="Glavina del Rio T."/>
            <person name="Dalin E."/>
            <person name="Tice H."/>
            <person name="Bruce D."/>
            <person name="Goodwin L."/>
            <person name="Pitluck S."/>
            <person name="Chertkov O."/>
            <person name="Brettin T."/>
            <person name="Detter J.C."/>
            <person name="Han C."/>
            <person name="Kuske C.R."/>
            <person name="Schmutz J."/>
            <person name="Larimer F."/>
            <person name="Land M."/>
            <person name="Hauser L."/>
            <person name="Kyrpides N."/>
            <person name="Lykidis A."/>
            <person name="Mesbah N.M."/>
            <person name="Wiegel J."/>
        </authorList>
    </citation>
    <scope>NUCLEOTIDE SEQUENCE [LARGE SCALE GENOMIC DNA]</scope>
    <source>
        <strain evidence="2">ATCC BAA-1301 / DSM 18059 / JW/NM-WN-LF</strain>
    </source>
</reference>
<gene>
    <name evidence="1" type="ordered locus">Nther_0581</name>
</gene>
<dbReference type="OrthoDB" id="9892347at2"/>
<dbReference type="Proteomes" id="UP000001683">
    <property type="component" value="Chromosome"/>
</dbReference>
<organism evidence="1 2">
    <name type="scientific">Natranaerobius thermophilus (strain ATCC BAA-1301 / DSM 18059 / JW/NM-WN-LF)</name>
    <dbReference type="NCBI Taxonomy" id="457570"/>
    <lineage>
        <taxon>Bacteria</taxon>
        <taxon>Bacillati</taxon>
        <taxon>Bacillota</taxon>
        <taxon>Clostridia</taxon>
        <taxon>Natranaerobiales</taxon>
        <taxon>Natranaerobiaceae</taxon>
        <taxon>Natranaerobius</taxon>
    </lineage>
</organism>
<dbReference type="RefSeq" id="WP_012447062.1">
    <property type="nucleotide sequence ID" value="NC_010718.1"/>
</dbReference>
<proteinExistence type="predicted"/>
<dbReference type="HOGENOM" id="CLU_1853061_0_0_9"/>
<keyword evidence="2" id="KW-1185">Reference proteome</keyword>
<sequence length="138" mass="16083">MWQVAHKVQDSSPVYFKECISRTGHITLVVISENPFRLQLFPNTFMEELYYRPDTNNNSMNHDNHVNLDQEQVYDALISTDNMERAIDLGEQELAVWGDNNLDYRKLRSILSDVIIDPEVDSIIDLTVNITRKHNFGQ</sequence>
<protein>
    <submittedName>
        <fullName evidence="1">Uncharacterized protein</fullName>
    </submittedName>
</protein>
<evidence type="ECO:0000313" key="2">
    <source>
        <dbReference type="Proteomes" id="UP000001683"/>
    </source>
</evidence>
<dbReference type="AlphaFoldDB" id="B2A6P3"/>
<evidence type="ECO:0000313" key="1">
    <source>
        <dbReference type="EMBL" id="ACB84176.1"/>
    </source>
</evidence>
<name>B2A6P3_NATTJ</name>